<proteinExistence type="predicted"/>
<dbReference type="EMBL" id="KI301763">
    <property type="protein sequence ID" value="ERZ94773.1"/>
    <property type="molecule type" value="Genomic_DNA"/>
</dbReference>
<dbReference type="VEuPathDB" id="FungiDB:RhiirFUN_016978"/>
<accession>U9SFW7</accession>
<organism evidence="1">
    <name type="scientific">Rhizophagus irregularis (strain DAOM 181602 / DAOM 197198 / MUCL 43194)</name>
    <name type="common">Arbuscular mycorrhizal fungus</name>
    <name type="synonym">Glomus intraradices</name>
    <dbReference type="NCBI Taxonomy" id="747089"/>
    <lineage>
        <taxon>Eukaryota</taxon>
        <taxon>Fungi</taxon>
        <taxon>Fungi incertae sedis</taxon>
        <taxon>Mucoromycota</taxon>
        <taxon>Glomeromycotina</taxon>
        <taxon>Glomeromycetes</taxon>
        <taxon>Glomerales</taxon>
        <taxon>Glomeraceae</taxon>
        <taxon>Rhizophagus</taxon>
    </lineage>
</organism>
<name>U9SFW7_RHIID</name>
<dbReference type="HOGENOM" id="CLU_2110279_0_0_1"/>
<evidence type="ECO:0000313" key="1">
    <source>
        <dbReference type="EMBL" id="ERZ94773.1"/>
    </source>
</evidence>
<gene>
    <name evidence="1" type="ORF">GLOINDRAFT_14290</name>
</gene>
<protein>
    <submittedName>
        <fullName evidence="1">Uncharacterized protein</fullName>
    </submittedName>
</protein>
<reference evidence="1" key="1">
    <citation type="submission" date="2013-07" db="EMBL/GenBank/DDBJ databases">
        <title>The genome of an arbuscular mycorrhizal fungus provides insights into the evolution of the oldest plant symbiosis.</title>
        <authorList>
            <consortium name="DOE Joint Genome Institute"/>
            <person name="Tisserant E."/>
            <person name="Malbreil M."/>
            <person name="Kuo A."/>
            <person name="Kohler A."/>
            <person name="Symeonidi A."/>
            <person name="Balestrini R."/>
            <person name="Charron P."/>
            <person name="Duensing N."/>
            <person name="Frei-dit-Frey N."/>
            <person name="Gianinazzi-Pearson V."/>
            <person name="Gilbert B."/>
            <person name="Handa Y."/>
            <person name="Hijri M."/>
            <person name="Kaul R."/>
            <person name="Kawaguchi M."/>
            <person name="Krajinski F."/>
            <person name="Lammers P."/>
            <person name="Lapierre D."/>
            <person name="Masclaux F.G."/>
            <person name="Murat C."/>
            <person name="Morin E."/>
            <person name="Ndikumana S."/>
            <person name="Pagni M."/>
            <person name="Petitpierre D."/>
            <person name="Requena N."/>
            <person name="Rosikiewicz P."/>
            <person name="Riley R."/>
            <person name="Saito K."/>
            <person name="San Clemente H."/>
            <person name="Shapiro H."/>
            <person name="van Tuinen D."/>
            <person name="Becard G."/>
            <person name="Bonfante P."/>
            <person name="Paszkowski U."/>
            <person name="Shachar-Hill Y."/>
            <person name="Young J.P."/>
            <person name="Sanders I.R."/>
            <person name="Henrissat B."/>
            <person name="Rensing S.A."/>
            <person name="Grigoriev I.V."/>
            <person name="Corradi N."/>
            <person name="Roux C."/>
            <person name="Martin F."/>
        </authorList>
    </citation>
    <scope>NUCLEOTIDE SEQUENCE</scope>
    <source>
        <strain evidence="1">DAOM 197198</strain>
    </source>
</reference>
<dbReference type="AlphaFoldDB" id="U9SFW7"/>
<sequence>MFCFLPFRWSKREFLVGTQNLTNFFLECRFSEFSVVNEYGKDERVNEIGKRGKSERGTKGEIQELWNQLPVWIFGTWEGIKTFFQQSIDLILDVEIDLKEVNSLINKLQLKEMFR</sequence>